<reference evidence="2" key="1">
    <citation type="journal article" date="2019" name="Int. J. Syst. Evol. Microbiol.">
        <title>The Global Catalogue of Microorganisms (GCM) 10K type strain sequencing project: providing services to taxonomists for standard genome sequencing and annotation.</title>
        <authorList>
            <consortium name="The Broad Institute Genomics Platform"/>
            <consortium name="The Broad Institute Genome Sequencing Center for Infectious Disease"/>
            <person name="Wu L."/>
            <person name="Ma J."/>
        </authorList>
    </citation>
    <scope>NUCLEOTIDE SEQUENCE [LARGE SCALE GENOMIC DNA]</scope>
    <source>
        <strain evidence="2">NBRC 112416</strain>
    </source>
</reference>
<proteinExistence type="predicted"/>
<dbReference type="EMBL" id="BSNS01000007">
    <property type="protein sequence ID" value="GLQ54161.1"/>
    <property type="molecule type" value="Genomic_DNA"/>
</dbReference>
<protein>
    <submittedName>
        <fullName evidence="1">Uncharacterized protein</fullName>
    </submittedName>
</protein>
<dbReference type="Proteomes" id="UP001156691">
    <property type="component" value="Unassembled WGS sequence"/>
</dbReference>
<organism evidence="1 2">
    <name type="scientific">Devosia nitrariae</name>
    <dbReference type="NCBI Taxonomy" id="2071872"/>
    <lineage>
        <taxon>Bacteria</taxon>
        <taxon>Pseudomonadati</taxon>
        <taxon>Pseudomonadota</taxon>
        <taxon>Alphaproteobacteria</taxon>
        <taxon>Hyphomicrobiales</taxon>
        <taxon>Devosiaceae</taxon>
        <taxon>Devosia</taxon>
    </lineage>
</organism>
<sequence length="72" mass="7763">MRLDEITSILGPTDEVLAAQISRTGATEEDLAEAWAWFSADEALVNEGRAMPSGRVAELISVLEAAELDTEE</sequence>
<accession>A0ABQ5W2W3</accession>
<evidence type="ECO:0000313" key="2">
    <source>
        <dbReference type="Proteomes" id="UP001156691"/>
    </source>
</evidence>
<comment type="caution">
    <text evidence="1">The sequence shown here is derived from an EMBL/GenBank/DDBJ whole genome shotgun (WGS) entry which is preliminary data.</text>
</comment>
<evidence type="ECO:0000313" key="1">
    <source>
        <dbReference type="EMBL" id="GLQ54161.1"/>
    </source>
</evidence>
<dbReference type="RefSeq" id="WP_284339595.1">
    <property type="nucleotide sequence ID" value="NZ_BSNS01000007.1"/>
</dbReference>
<gene>
    <name evidence="1" type="ORF">GCM10010862_14200</name>
</gene>
<keyword evidence="2" id="KW-1185">Reference proteome</keyword>
<name>A0ABQ5W2W3_9HYPH</name>